<dbReference type="Proteomes" id="UP000756921">
    <property type="component" value="Unassembled WGS sequence"/>
</dbReference>
<name>A0A9P6G7K8_9PLEO</name>
<evidence type="ECO:0000259" key="1">
    <source>
        <dbReference type="SMART" id="SM00827"/>
    </source>
</evidence>
<evidence type="ECO:0000313" key="2">
    <source>
        <dbReference type="EMBL" id="KAF9730081.1"/>
    </source>
</evidence>
<proteinExistence type="predicted"/>
<dbReference type="GO" id="GO:0044550">
    <property type="term" value="P:secondary metabolite biosynthetic process"/>
    <property type="evidence" value="ECO:0007669"/>
    <property type="project" value="TreeGrafter"/>
</dbReference>
<dbReference type="SUPFAM" id="SSF55048">
    <property type="entry name" value="Probable ACP-binding domain of malonyl-CoA ACP transacylase"/>
    <property type="match status" value="1"/>
</dbReference>
<sequence>MGCDWDPVAELRKAPAESRVGEPEVSQPICSVLQIALVDELRSWGVYPSKVVGHSSGEIAAAYSIGALSHRDALAVAFFRGKVSKGLTNLNGGMMAVGCTPELAQEIFIERNLQATVACVNSPASITLSGELSLLIKKI</sequence>
<accession>A0A9P6G7K8</accession>
<dbReference type="PANTHER" id="PTHR43775">
    <property type="entry name" value="FATTY ACID SYNTHASE"/>
    <property type="match status" value="1"/>
</dbReference>
<comment type="caution">
    <text evidence="2">The sequence shown here is derived from an EMBL/GenBank/DDBJ whole genome shotgun (WGS) entry which is preliminary data.</text>
</comment>
<dbReference type="Pfam" id="PF00698">
    <property type="entry name" value="Acyl_transf_1"/>
    <property type="match status" value="1"/>
</dbReference>
<dbReference type="SMART" id="SM00827">
    <property type="entry name" value="PKS_AT"/>
    <property type="match status" value="1"/>
</dbReference>
<dbReference type="InterPro" id="IPR014043">
    <property type="entry name" value="Acyl_transferase_dom"/>
</dbReference>
<dbReference type="SUPFAM" id="SSF52151">
    <property type="entry name" value="FabD/lysophospholipase-like"/>
    <property type="match status" value="1"/>
</dbReference>
<keyword evidence="3" id="KW-1185">Reference proteome</keyword>
<organism evidence="2 3">
    <name type="scientific">Paraphaeosphaeria minitans</name>
    <dbReference type="NCBI Taxonomy" id="565426"/>
    <lineage>
        <taxon>Eukaryota</taxon>
        <taxon>Fungi</taxon>
        <taxon>Dikarya</taxon>
        <taxon>Ascomycota</taxon>
        <taxon>Pezizomycotina</taxon>
        <taxon>Dothideomycetes</taxon>
        <taxon>Pleosporomycetidae</taxon>
        <taxon>Pleosporales</taxon>
        <taxon>Massarineae</taxon>
        <taxon>Didymosphaeriaceae</taxon>
        <taxon>Paraphaeosphaeria</taxon>
    </lineage>
</organism>
<dbReference type="InterPro" id="IPR016035">
    <property type="entry name" value="Acyl_Trfase/lysoPLipase"/>
</dbReference>
<dbReference type="Gene3D" id="3.40.366.10">
    <property type="entry name" value="Malonyl-Coenzyme A Acyl Carrier Protein, domain 2"/>
    <property type="match status" value="1"/>
</dbReference>
<dbReference type="AlphaFoldDB" id="A0A9P6G7K8"/>
<dbReference type="EMBL" id="WJXW01000015">
    <property type="protein sequence ID" value="KAF9730081.1"/>
    <property type="molecule type" value="Genomic_DNA"/>
</dbReference>
<reference evidence="2" key="1">
    <citation type="journal article" date="2020" name="Mol. Plant Microbe Interact.">
        <title>Genome Sequence of the Biocontrol Agent Coniothyrium minitans strain Conio (IMI 134523).</title>
        <authorList>
            <person name="Patel D."/>
            <person name="Shittu T.A."/>
            <person name="Baroncelli R."/>
            <person name="Muthumeenakshi S."/>
            <person name="Osborne T.H."/>
            <person name="Janganan T.K."/>
            <person name="Sreenivasaprasad S."/>
        </authorList>
    </citation>
    <scope>NUCLEOTIDE SEQUENCE</scope>
    <source>
        <strain evidence="2">Conio</strain>
    </source>
</reference>
<gene>
    <name evidence="2" type="ORF">PMIN01_12014</name>
</gene>
<dbReference type="OrthoDB" id="3799328at2759"/>
<evidence type="ECO:0000313" key="3">
    <source>
        <dbReference type="Proteomes" id="UP000756921"/>
    </source>
</evidence>
<feature type="domain" description="Malonyl-CoA:ACP transacylase (MAT)" evidence="1">
    <location>
        <begin position="3"/>
        <end position="139"/>
    </location>
</feature>
<dbReference type="InterPro" id="IPR016036">
    <property type="entry name" value="Malonyl_transacylase_ACP-bd"/>
</dbReference>
<dbReference type="GO" id="GO:0004312">
    <property type="term" value="F:fatty acid synthase activity"/>
    <property type="evidence" value="ECO:0007669"/>
    <property type="project" value="TreeGrafter"/>
</dbReference>
<dbReference type="InterPro" id="IPR050091">
    <property type="entry name" value="PKS_NRPS_Biosynth_Enz"/>
</dbReference>
<protein>
    <recommendedName>
        <fullName evidence="1">Malonyl-CoA:ACP transacylase (MAT) domain-containing protein</fullName>
    </recommendedName>
</protein>
<dbReference type="InterPro" id="IPR001227">
    <property type="entry name" value="Ac_transferase_dom_sf"/>
</dbReference>
<dbReference type="GO" id="GO:0006633">
    <property type="term" value="P:fatty acid biosynthetic process"/>
    <property type="evidence" value="ECO:0007669"/>
    <property type="project" value="TreeGrafter"/>
</dbReference>
<dbReference type="PANTHER" id="PTHR43775:SF29">
    <property type="entry name" value="ASPERFURANONE POLYKETIDE SYNTHASE AFOG-RELATED"/>
    <property type="match status" value="1"/>
</dbReference>